<evidence type="ECO:0000313" key="2">
    <source>
        <dbReference type="Proteomes" id="UP000593560"/>
    </source>
</evidence>
<dbReference type="Proteomes" id="UP000593560">
    <property type="component" value="Unassembled WGS sequence"/>
</dbReference>
<comment type="caution">
    <text evidence="1">The sequence shown here is derived from an EMBL/GenBank/DDBJ whole genome shotgun (WGS) entry which is preliminary data.</text>
</comment>
<protein>
    <submittedName>
        <fullName evidence="1">Uncharacterized protein</fullName>
    </submittedName>
</protein>
<dbReference type="EMBL" id="JABFAD010000012">
    <property type="protein sequence ID" value="MBA0815170.1"/>
    <property type="molecule type" value="Genomic_DNA"/>
</dbReference>
<name>A0A7J9HZB9_9ROSI</name>
<gene>
    <name evidence="1" type="ORF">Gohar_020933</name>
</gene>
<dbReference type="OrthoDB" id="992049at2759"/>
<dbReference type="AlphaFoldDB" id="A0A7J9HZB9"/>
<keyword evidence="2" id="KW-1185">Reference proteome</keyword>
<sequence>MSHAEMQYKRFSHMYVEFHRYHWRVSVSPLLFVEIWYHQTNVNSGMQVRRAWDSCELHFSSCCPYRYAR</sequence>
<organism evidence="1 2">
    <name type="scientific">Gossypium harknessii</name>
    <dbReference type="NCBI Taxonomy" id="34285"/>
    <lineage>
        <taxon>Eukaryota</taxon>
        <taxon>Viridiplantae</taxon>
        <taxon>Streptophyta</taxon>
        <taxon>Embryophyta</taxon>
        <taxon>Tracheophyta</taxon>
        <taxon>Spermatophyta</taxon>
        <taxon>Magnoliopsida</taxon>
        <taxon>eudicotyledons</taxon>
        <taxon>Gunneridae</taxon>
        <taxon>Pentapetalae</taxon>
        <taxon>rosids</taxon>
        <taxon>malvids</taxon>
        <taxon>Malvales</taxon>
        <taxon>Malvaceae</taxon>
        <taxon>Malvoideae</taxon>
        <taxon>Gossypium</taxon>
    </lineage>
</organism>
<accession>A0A7J9HZB9</accession>
<reference evidence="1 2" key="1">
    <citation type="journal article" date="2019" name="Genome Biol. Evol.">
        <title>Insights into the evolution of the New World diploid cottons (Gossypium, subgenus Houzingenia) based on genome sequencing.</title>
        <authorList>
            <person name="Grover C.E."/>
            <person name="Arick M.A. 2nd"/>
            <person name="Thrash A."/>
            <person name="Conover J.L."/>
            <person name="Sanders W.S."/>
            <person name="Peterson D.G."/>
            <person name="Frelichowski J.E."/>
            <person name="Scheffler J.A."/>
            <person name="Scheffler B.E."/>
            <person name="Wendel J.F."/>
        </authorList>
    </citation>
    <scope>NUCLEOTIDE SEQUENCE [LARGE SCALE GENOMIC DNA]</scope>
    <source>
        <strain evidence="1">0</strain>
        <tissue evidence="1">Leaf</tissue>
    </source>
</reference>
<proteinExistence type="predicted"/>
<evidence type="ECO:0000313" key="1">
    <source>
        <dbReference type="EMBL" id="MBA0815170.1"/>
    </source>
</evidence>